<dbReference type="PANTHER" id="PTHR37170:SF1">
    <property type="entry name" value="GLUTAREDOXIN-LIKE PROTEIN"/>
    <property type="match status" value="1"/>
</dbReference>
<evidence type="ECO:0000313" key="2">
    <source>
        <dbReference type="EMBL" id="BDU51514.1"/>
    </source>
</evidence>
<keyword evidence="2" id="KW-0614">Plasmid</keyword>
<organism evidence="2 3">
    <name type="scientific">Haliovirga abyssi</name>
    <dbReference type="NCBI Taxonomy" id="2996794"/>
    <lineage>
        <taxon>Bacteria</taxon>
        <taxon>Fusobacteriati</taxon>
        <taxon>Fusobacteriota</taxon>
        <taxon>Fusobacteriia</taxon>
        <taxon>Fusobacteriales</taxon>
        <taxon>Haliovirgaceae</taxon>
        <taxon>Haliovirga</taxon>
    </lineage>
</organism>
<dbReference type="InterPro" id="IPR012336">
    <property type="entry name" value="Thioredoxin-like_fold"/>
</dbReference>
<dbReference type="Gene3D" id="3.40.30.80">
    <property type="match status" value="1"/>
</dbReference>
<protein>
    <submittedName>
        <fullName evidence="2">Glutaredoxin</fullName>
    </submittedName>
</protein>
<dbReference type="CDD" id="cd02973">
    <property type="entry name" value="TRX_GRX_like"/>
    <property type="match status" value="1"/>
</dbReference>
<dbReference type="SUPFAM" id="SSF52833">
    <property type="entry name" value="Thioredoxin-like"/>
    <property type="match status" value="2"/>
</dbReference>
<accession>A0AAU9D6A6</accession>
<dbReference type="NCBIfam" id="TIGR02187">
    <property type="entry name" value="PDO_seleno_TRX"/>
    <property type="match status" value="1"/>
</dbReference>
<dbReference type="PROSITE" id="PS51354">
    <property type="entry name" value="GLUTAREDOXIN_2"/>
    <property type="match status" value="1"/>
</dbReference>
<dbReference type="InterPro" id="IPR036249">
    <property type="entry name" value="Thioredoxin-like_sf"/>
</dbReference>
<geneLocation type="plasmid" evidence="2 3">
    <name>pHIC</name>
</geneLocation>
<dbReference type="KEGG" id="haby:HLVA_20830"/>
<dbReference type="PANTHER" id="PTHR37170">
    <property type="entry name" value="GLUTAREDOXIN-RELATED"/>
    <property type="match status" value="1"/>
</dbReference>
<feature type="domain" description="Thioredoxin-like fold" evidence="1">
    <location>
        <begin position="135"/>
        <end position="208"/>
    </location>
</feature>
<dbReference type="Pfam" id="PF13192">
    <property type="entry name" value="Thioredoxin_3"/>
    <property type="match status" value="1"/>
</dbReference>
<keyword evidence="3" id="KW-1185">Reference proteome</keyword>
<evidence type="ECO:0000313" key="3">
    <source>
        <dbReference type="Proteomes" id="UP001321582"/>
    </source>
</evidence>
<name>A0AAU9D6A6_9FUSO</name>
<proteinExistence type="predicted"/>
<dbReference type="Proteomes" id="UP001321582">
    <property type="component" value="Plasmid pHIC"/>
</dbReference>
<sequence length="214" mass="24437">MKIFDEKTLIQLKEAFDNKLKNEVKILFFKSSETDKYIEETEAFLNELKSTTDKIKLEIYENEENNEKIEKFSIKLYPAIVLTNEDESITGIKYYGIPAGHEINSFVLDLISISGNEKALSAQILDRINKINKKVNIKIFISLSCPHCPGAVVNAHRLALENRNIDAEMIESSRFNELANKFGVSAVPHILFNETEKLLGDQPLDKFLDIIENL</sequence>
<dbReference type="EMBL" id="AP027060">
    <property type="protein sequence ID" value="BDU51514.1"/>
    <property type="molecule type" value="Genomic_DNA"/>
</dbReference>
<gene>
    <name evidence="2" type="ORF">HLVA_20830</name>
</gene>
<dbReference type="AlphaFoldDB" id="A0AAU9D6A6"/>
<dbReference type="RefSeq" id="WP_307905599.1">
    <property type="nucleotide sequence ID" value="NZ_AP027060.1"/>
</dbReference>
<dbReference type="InterPro" id="IPR011903">
    <property type="entry name" value="TON_0319-like"/>
</dbReference>
<reference evidence="2 3" key="1">
    <citation type="submission" date="2022-11" db="EMBL/GenBank/DDBJ databases">
        <title>Haliovirga abyssi gen. nov., sp. nov., a mesophilic fermentative bacterium isolated from the Iheya North hydrothermal field and the proposal of Haliovirgaceae fam. nov.</title>
        <authorList>
            <person name="Miyazaki U."/>
            <person name="Tame A."/>
            <person name="Miyazaki J."/>
            <person name="Takai K."/>
            <person name="Sawayama S."/>
            <person name="Kitajima M."/>
            <person name="Okamoto A."/>
            <person name="Nakagawa S."/>
        </authorList>
    </citation>
    <scope>NUCLEOTIDE SEQUENCE [LARGE SCALE GENOMIC DNA]</scope>
    <source>
        <strain evidence="2 3">IC12</strain>
        <plasmid evidence="2 3">pHIC</plasmid>
    </source>
</reference>
<evidence type="ECO:0000259" key="1">
    <source>
        <dbReference type="Pfam" id="PF13192"/>
    </source>
</evidence>